<reference evidence="4" key="1">
    <citation type="journal article" date="2019" name="Int. J. Syst. Evol. Microbiol.">
        <title>The Global Catalogue of Microorganisms (GCM) 10K type strain sequencing project: providing services to taxonomists for standard genome sequencing and annotation.</title>
        <authorList>
            <consortium name="The Broad Institute Genomics Platform"/>
            <consortium name="The Broad Institute Genome Sequencing Center for Infectious Disease"/>
            <person name="Wu L."/>
            <person name="Ma J."/>
        </authorList>
    </citation>
    <scope>NUCLEOTIDE SEQUENCE [LARGE SCALE GENOMIC DNA]</scope>
    <source>
        <strain evidence="4">JCM 4586</strain>
    </source>
</reference>
<dbReference type="SMART" id="SM00530">
    <property type="entry name" value="HTH_XRE"/>
    <property type="match status" value="1"/>
</dbReference>
<dbReference type="CDD" id="cd00093">
    <property type="entry name" value="HTH_XRE"/>
    <property type="match status" value="1"/>
</dbReference>
<dbReference type="Pfam" id="PF13560">
    <property type="entry name" value="HTH_31"/>
    <property type="match status" value="1"/>
</dbReference>
<dbReference type="InterPro" id="IPR010982">
    <property type="entry name" value="Lambda_DNA-bd_dom_sf"/>
</dbReference>
<dbReference type="EMBL" id="BMUT01000001">
    <property type="protein sequence ID" value="GGX63114.1"/>
    <property type="molecule type" value="Genomic_DNA"/>
</dbReference>
<accession>A0ABQ2Y546</accession>
<keyword evidence="4" id="KW-1185">Reference proteome</keyword>
<gene>
    <name evidence="3" type="ORF">GCM10010324_04830</name>
</gene>
<dbReference type="RefSeq" id="WP_190019859.1">
    <property type="nucleotide sequence ID" value="NZ_BMUT01000001.1"/>
</dbReference>
<proteinExistence type="predicted"/>
<name>A0ABQ2Y546_9ACTN</name>
<protein>
    <submittedName>
        <fullName evidence="3">Transcriptional regulator</fullName>
    </submittedName>
</protein>
<dbReference type="Proteomes" id="UP000659223">
    <property type="component" value="Unassembled WGS sequence"/>
</dbReference>
<organism evidence="3 4">
    <name type="scientific">Streptomyces hiroshimensis</name>
    <dbReference type="NCBI Taxonomy" id="66424"/>
    <lineage>
        <taxon>Bacteria</taxon>
        <taxon>Bacillati</taxon>
        <taxon>Actinomycetota</taxon>
        <taxon>Actinomycetes</taxon>
        <taxon>Kitasatosporales</taxon>
        <taxon>Streptomycetaceae</taxon>
        <taxon>Streptomyces</taxon>
    </lineage>
</organism>
<dbReference type="InterPro" id="IPR043917">
    <property type="entry name" value="DUF5753"/>
</dbReference>
<evidence type="ECO:0000259" key="2">
    <source>
        <dbReference type="PROSITE" id="PS50943"/>
    </source>
</evidence>
<dbReference type="Pfam" id="PF19054">
    <property type="entry name" value="DUF5753"/>
    <property type="match status" value="1"/>
</dbReference>
<dbReference type="InterPro" id="IPR001387">
    <property type="entry name" value="Cro/C1-type_HTH"/>
</dbReference>
<evidence type="ECO:0000313" key="4">
    <source>
        <dbReference type="Proteomes" id="UP000659223"/>
    </source>
</evidence>
<evidence type="ECO:0000313" key="3">
    <source>
        <dbReference type="EMBL" id="GGX63114.1"/>
    </source>
</evidence>
<dbReference type="PROSITE" id="PS50943">
    <property type="entry name" value="HTH_CROC1"/>
    <property type="match status" value="1"/>
</dbReference>
<dbReference type="SUPFAM" id="SSF47413">
    <property type="entry name" value="lambda repressor-like DNA-binding domains"/>
    <property type="match status" value="1"/>
</dbReference>
<feature type="region of interest" description="Disordered" evidence="1">
    <location>
        <begin position="40"/>
        <end position="59"/>
    </location>
</feature>
<feature type="domain" description="HTH cro/C1-type" evidence="2">
    <location>
        <begin position="20"/>
        <end position="76"/>
    </location>
</feature>
<sequence>MPISPSSSAQAAREAIAGRLRDIRKDAGLTGHELATRAGWHASKSSRIENARTPPSDEDVRTWCRVCGADDQADDLIAANRSADSMYVQWKRLQRTGSRRLQESRVPLYESTQQFRVYCSNVIPGLLQTEAYATALFALISRAQGTPDDSAEAAAARVARSKVIHKGEHRFALLVEESVLRYRIGDAETMAGQLGYLLTVMSLPSVSLGVIPFAASRSMWTLETFMIFDQEQVQVELLTAAVNIRAPGEVEQYAQAFTDLGELAVYGRQARALITSAIDAL</sequence>
<comment type="caution">
    <text evidence="3">The sequence shown here is derived from an EMBL/GenBank/DDBJ whole genome shotgun (WGS) entry which is preliminary data.</text>
</comment>
<evidence type="ECO:0000256" key="1">
    <source>
        <dbReference type="SAM" id="MobiDB-lite"/>
    </source>
</evidence>
<dbReference type="Gene3D" id="1.10.260.40">
    <property type="entry name" value="lambda repressor-like DNA-binding domains"/>
    <property type="match status" value="1"/>
</dbReference>